<evidence type="ECO:0000313" key="3">
    <source>
        <dbReference type="Proteomes" id="UP000308199"/>
    </source>
</evidence>
<comment type="caution">
    <text evidence="2">The sequence shown here is derived from an EMBL/GenBank/DDBJ whole genome shotgun (WGS) entry which is preliminary data.</text>
</comment>
<evidence type="ECO:0000313" key="2">
    <source>
        <dbReference type="EMBL" id="THG93071.1"/>
    </source>
</evidence>
<evidence type="ECO:0000256" key="1">
    <source>
        <dbReference type="SAM" id="MobiDB-lite"/>
    </source>
</evidence>
<name>A0A4S4K5Q6_9AGAM</name>
<dbReference type="EMBL" id="SGPK01001412">
    <property type="protein sequence ID" value="THG93071.1"/>
    <property type="molecule type" value="Genomic_DNA"/>
</dbReference>
<dbReference type="AlphaFoldDB" id="A0A4S4K5Q6"/>
<proteinExistence type="predicted"/>
<organism evidence="2 3">
    <name type="scientific">Phellinidium pouzarii</name>
    <dbReference type="NCBI Taxonomy" id="167371"/>
    <lineage>
        <taxon>Eukaryota</taxon>
        <taxon>Fungi</taxon>
        <taxon>Dikarya</taxon>
        <taxon>Basidiomycota</taxon>
        <taxon>Agaricomycotina</taxon>
        <taxon>Agaricomycetes</taxon>
        <taxon>Hymenochaetales</taxon>
        <taxon>Hymenochaetaceae</taxon>
        <taxon>Phellinidium</taxon>
    </lineage>
</organism>
<dbReference type="OrthoDB" id="3267098at2759"/>
<feature type="region of interest" description="Disordered" evidence="1">
    <location>
        <begin position="340"/>
        <end position="379"/>
    </location>
</feature>
<feature type="compositionally biased region" description="Acidic residues" evidence="1">
    <location>
        <begin position="341"/>
        <end position="352"/>
    </location>
</feature>
<keyword evidence="3" id="KW-1185">Reference proteome</keyword>
<gene>
    <name evidence="2" type="ORF">EW145_g8482</name>
</gene>
<reference evidence="2 3" key="1">
    <citation type="submission" date="2019-02" db="EMBL/GenBank/DDBJ databases">
        <title>Genome sequencing of the rare red list fungi Phellinidium pouzarii.</title>
        <authorList>
            <person name="Buettner E."/>
            <person name="Kellner H."/>
        </authorList>
    </citation>
    <scope>NUCLEOTIDE SEQUENCE [LARGE SCALE GENOMIC DNA]</scope>
    <source>
        <strain evidence="2 3">DSM 108285</strain>
    </source>
</reference>
<protein>
    <submittedName>
        <fullName evidence="2">Uncharacterized protein</fullName>
    </submittedName>
</protein>
<accession>A0A4S4K5Q6</accession>
<dbReference type="Proteomes" id="UP000308199">
    <property type="component" value="Unassembled WGS sequence"/>
</dbReference>
<sequence length="379" mass="43732">MNFLRTNKVKYVKQLTNVERRQTNLDRIDDRIKEALSHVYQESQESNSDDDPPDRVSRYHMGCKGIAFHLHRWLHQHRFDPATKNFYVLLLDHLLARMMGRDPDDELVFSDEERRSVVIRNDRIYQLKRLQNHYTTYDLQQKYDSINPTSSNSDIMVLSQDSDPEQCRLCPFWYARVICVFHTEVHWKNDPYPRRVDFLWVRWFGRDTNHAFGDDTCRLEHIRFVTEEDGSDPFGFIDPSSVVRAVHLIPCFHSGRTQVLLGASALARVKEPGCVLDWESFYVNKFADRDLFMHHRGGGVGHTTTFNSTLANHVPDGFHRAAGVMSSENIFKYENGVPDNLESEDDLDDSEMLDGSGADGCAADSSTAGSDVDIDISEY</sequence>